<organism evidence="3 4">
    <name type="scientific">Ornithinimicrobium faecis</name>
    <dbReference type="NCBI Taxonomy" id="2934158"/>
    <lineage>
        <taxon>Bacteria</taxon>
        <taxon>Bacillati</taxon>
        <taxon>Actinomycetota</taxon>
        <taxon>Actinomycetes</taxon>
        <taxon>Micrococcales</taxon>
        <taxon>Ornithinimicrobiaceae</taxon>
        <taxon>Ornithinimicrobium</taxon>
    </lineage>
</organism>
<evidence type="ECO:0000256" key="1">
    <source>
        <dbReference type="ARBA" id="ARBA00009580"/>
    </source>
</evidence>
<name>A0ABY4YNS5_9MICO</name>
<dbReference type="RefSeq" id="WP_252591212.1">
    <property type="nucleotide sequence ID" value="NZ_CP099489.1"/>
</dbReference>
<dbReference type="InterPro" id="IPR016130">
    <property type="entry name" value="Tyr_Pase_AS"/>
</dbReference>
<protein>
    <submittedName>
        <fullName evidence="3">Tyrosine-protein phosphatase</fullName>
    </submittedName>
</protein>
<dbReference type="PROSITE" id="PS00383">
    <property type="entry name" value="TYR_PHOSPHATASE_1"/>
    <property type="match status" value="1"/>
</dbReference>
<proteinExistence type="inferred from homology"/>
<feature type="domain" description="Tyrosine specific protein phosphatases" evidence="2">
    <location>
        <begin position="121"/>
        <end position="198"/>
    </location>
</feature>
<dbReference type="PANTHER" id="PTHR31126">
    <property type="entry name" value="TYROSINE-PROTEIN PHOSPHATASE"/>
    <property type="match status" value="1"/>
</dbReference>
<dbReference type="InterPro" id="IPR029021">
    <property type="entry name" value="Prot-tyrosine_phosphatase-like"/>
</dbReference>
<dbReference type="Pfam" id="PF13350">
    <property type="entry name" value="Y_phosphatase3"/>
    <property type="match status" value="1"/>
</dbReference>
<dbReference type="InterPro" id="IPR026893">
    <property type="entry name" value="Tyr/Ser_Pase_IphP-type"/>
</dbReference>
<dbReference type="EMBL" id="CP099489">
    <property type="protein sequence ID" value="USQ78414.1"/>
    <property type="molecule type" value="Genomic_DNA"/>
</dbReference>
<dbReference type="PROSITE" id="PS50056">
    <property type="entry name" value="TYR_PHOSPHATASE_2"/>
    <property type="match status" value="1"/>
</dbReference>
<sequence>MASATGAASDQVWGRLDLPGTHNFREAAPGSLRAGQLYRSDGLHRLTRAGRRALADLGVEVVIDLRSAFDRRFGGRDRLRGTGAELISIPIAGAPPSADPSGIDLRWVYRSILTHHQAELGTVIRIISEAEGPVVVHCTAGKDRTGLVVALTLSLLGVDYDTIAADYTATQANLDGEWTERMLRKVRRFRVPVTDTLLEVLAHSPEPVLRDTFDWLEAEHDGAAAYLARAGIDDRVIVRLRERLLP</sequence>
<reference evidence="3" key="1">
    <citation type="submission" date="2022-06" db="EMBL/GenBank/DDBJ databases">
        <title>Ornithinimicrobium HY1793.</title>
        <authorList>
            <person name="Huang Y."/>
        </authorList>
    </citation>
    <scope>NUCLEOTIDE SEQUENCE</scope>
    <source>
        <strain evidence="3">HY1793</strain>
    </source>
</reference>
<dbReference type="PANTHER" id="PTHR31126:SF1">
    <property type="entry name" value="TYROSINE SPECIFIC PROTEIN PHOSPHATASES DOMAIN-CONTAINING PROTEIN"/>
    <property type="match status" value="1"/>
</dbReference>
<keyword evidence="4" id="KW-1185">Reference proteome</keyword>
<evidence type="ECO:0000313" key="3">
    <source>
        <dbReference type="EMBL" id="USQ78414.1"/>
    </source>
</evidence>
<dbReference type="SUPFAM" id="SSF52799">
    <property type="entry name" value="(Phosphotyrosine protein) phosphatases II"/>
    <property type="match status" value="1"/>
</dbReference>
<accession>A0ABY4YNS5</accession>
<dbReference type="InterPro" id="IPR000387">
    <property type="entry name" value="Tyr_Pase_dom"/>
</dbReference>
<evidence type="ECO:0000313" key="4">
    <source>
        <dbReference type="Proteomes" id="UP001056455"/>
    </source>
</evidence>
<dbReference type="Gene3D" id="3.90.190.10">
    <property type="entry name" value="Protein tyrosine phosphatase superfamily"/>
    <property type="match status" value="1"/>
</dbReference>
<evidence type="ECO:0000259" key="2">
    <source>
        <dbReference type="PROSITE" id="PS50056"/>
    </source>
</evidence>
<gene>
    <name evidence="3" type="ORF">NF556_12245</name>
</gene>
<dbReference type="Proteomes" id="UP001056455">
    <property type="component" value="Chromosome"/>
</dbReference>
<comment type="similarity">
    <text evidence="1">Belongs to the protein-tyrosine phosphatase family.</text>
</comment>